<keyword evidence="4 6" id="KW-1133">Transmembrane helix</keyword>
<dbReference type="InterPro" id="IPR047689">
    <property type="entry name" value="CopD"/>
</dbReference>
<evidence type="ECO:0000256" key="6">
    <source>
        <dbReference type="RuleBase" id="RU369037"/>
    </source>
</evidence>
<feature type="transmembrane region" description="Helical" evidence="6">
    <location>
        <begin position="51"/>
        <end position="73"/>
    </location>
</feature>
<keyword evidence="6" id="KW-0997">Cell inner membrane</keyword>
<dbReference type="AlphaFoldDB" id="A0A427UXT6"/>
<dbReference type="GO" id="GO:0046688">
    <property type="term" value="P:response to copper ion"/>
    <property type="evidence" value="ECO:0007669"/>
    <property type="project" value="UniProtKB-UniRule"/>
</dbReference>
<evidence type="ECO:0000256" key="3">
    <source>
        <dbReference type="ARBA" id="ARBA00022692"/>
    </source>
</evidence>
<evidence type="ECO:0000259" key="7">
    <source>
        <dbReference type="Pfam" id="PF05425"/>
    </source>
</evidence>
<dbReference type="GO" id="GO:0005886">
    <property type="term" value="C:plasma membrane"/>
    <property type="evidence" value="ECO:0007669"/>
    <property type="project" value="UniProtKB-SubCell"/>
</dbReference>
<dbReference type="PANTHER" id="PTHR34820">
    <property type="entry name" value="INNER MEMBRANE PROTEIN YEBZ"/>
    <property type="match status" value="1"/>
</dbReference>
<dbReference type="Pfam" id="PF05425">
    <property type="entry name" value="CopD"/>
    <property type="match status" value="1"/>
</dbReference>
<accession>A0A427UXT6</accession>
<keyword evidence="2 6" id="KW-1003">Cell membrane</keyword>
<name>A0A427UXT6_9ENTR</name>
<protein>
    <recommendedName>
        <fullName evidence="6">Copper resistance protein D</fullName>
    </recommendedName>
</protein>
<feature type="transmembrane region" description="Helical" evidence="6">
    <location>
        <begin position="93"/>
        <end position="110"/>
    </location>
</feature>
<comment type="subcellular location">
    <subcellularLocation>
        <location evidence="6">Cell inner membrane</location>
        <topology evidence="6">Multi-pass membrane protein</topology>
    </subcellularLocation>
    <subcellularLocation>
        <location evidence="1">Cell membrane</location>
        <topology evidence="1">Multi-pass membrane protein</topology>
    </subcellularLocation>
</comment>
<keyword evidence="6" id="KW-0186">Copper</keyword>
<evidence type="ECO:0000313" key="9">
    <source>
        <dbReference type="Proteomes" id="UP000275331"/>
    </source>
</evidence>
<evidence type="ECO:0000256" key="5">
    <source>
        <dbReference type="ARBA" id="ARBA00023136"/>
    </source>
</evidence>
<dbReference type="PANTHER" id="PTHR34820:SF4">
    <property type="entry name" value="INNER MEMBRANE PROTEIN YEBZ"/>
    <property type="match status" value="1"/>
</dbReference>
<keyword evidence="5 6" id="KW-0472">Membrane</keyword>
<dbReference type="EMBL" id="RHXB01000008">
    <property type="protein sequence ID" value="RSE25299.1"/>
    <property type="molecule type" value="Genomic_DNA"/>
</dbReference>
<dbReference type="RefSeq" id="WP_125291928.1">
    <property type="nucleotide sequence ID" value="NZ_JAPTZM010000003.1"/>
</dbReference>
<feature type="transmembrane region" description="Helical" evidence="6">
    <location>
        <begin position="196"/>
        <end position="218"/>
    </location>
</feature>
<evidence type="ECO:0000256" key="4">
    <source>
        <dbReference type="ARBA" id="ARBA00022989"/>
    </source>
</evidence>
<comment type="similarity">
    <text evidence="6">Belongs to the CopD family.</text>
</comment>
<evidence type="ECO:0000256" key="1">
    <source>
        <dbReference type="ARBA" id="ARBA00004651"/>
    </source>
</evidence>
<organism evidence="8 9">
    <name type="scientific">Atlantibacter subterraneus</name>
    <dbReference type="NCBI Taxonomy" id="255519"/>
    <lineage>
        <taxon>Bacteria</taxon>
        <taxon>Pseudomonadati</taxon>
        <taxon>Pseudomonadota</taxon>
        <taxon>Gammaproteobacteria</taxon>
        <taxon>Enterobacterales</taxon>
        <taxon>Enterobacteriaceae</taxon>
        <taxon>Atlantibacter</taxon>
    </lineage>
</organism>
<feature type="transmembrane region" description="Helical" evidence="6">
    <location>
        <begin position="158"/>
        <end position="175"/>
    </location>
</feature>
<sequence length="291" mass="32060">MLVATWVTLRFIHFAALILALGCAISTCWLAPDAFKPVLARRVWRWWRMALVANLVSATLMLAIQGGMMAGGWADVVSPAIWQAVLTTQFGGVWLWQIVLSVISLAVFLLKPYRVGALLMVLLMGQVVLLAGVGHAVMAEGARGAFQQINHAIHLLSAAWWMGGLLPLLVCMRLARKPRWRESAIRAMMRFSRYGHLAVALAIVTGIVNTLLIAGIPWPVDTRYLIMLWVKAALVAMMVAIAVYNRYALVPRFSQTAGVAQGQFITLTKVEWILSLLVVACVSLFATWEPV</sequence>
<feature type="domain" description="Copper resistance protein D" evidence="7">
    <location>
        <begin position="186"/>
        <end position="284"/>
    </location>
</feature>
<dbReference type="InterPro" id="IPR008457">
    <property type="entry name" value="Cu-R_CopD_dom"/>
</dbReference>
<reference evidence="8 9" key="1">
    <citation type="submission" date="2018-10" db="EMBL/GenBank/DDBJ databases">
        <title>Transmission dynamics of multidrug resistant bacteria on intensive care unit surfaces.</title>
        <authorList>
            <person name="D'Souza A.W."/>
            <person name="Potter R.F."/>
            <person name="Wallace M."/>
            <person name="Shupe A."/>
            <person name="Patel S."/>
            <person name="Sun S."/>
            <person name="Gul D."/>
            <person name="Kwon J.H."/>
            <person name="Andleeb S."/>
            <person name="Burnham C.-A.D."/>
            <person name="Dantas G."/>
        </authorList>
    </citation>
    <scope>NUCLEOTIDE SEQUENCE [LARGE SCALE GENOMIC DNA]</scope>
    <source>
        <strain evidence="8 9">AS_373</strain>
    </source>
</reference>
<dbReference type="NCBIfam" id="NF033808">
    <property type="entry name" value="copper_CopD"/>
    <property type="match status" value="1"/>
</dbReference>
<dbReference type="OrthoDB" id="7032707at2"/>
<feature type="transmembrane region" description="Helical" evidence="6">
    <location>
        <begin position="224"/>
        <end position="244"/>
    </location>
</feature>
<gene>
    <name evidence="8" type="ORF">EGT71_13155</name>
</gene>
<proteinExistence type="inferred from homology"/>
<evidence type="ECO:0000256" key="2">
    <source>
        <dbReference type="ARBA" id="ARBA00022475"/>
    </source>
</evidence>
<dbReference type="GO" id="GO:0006825">
    <property type="term" value="P:copper ion transport"/>
    <property type="evidence" value="ECO:0007669"/>
    <property type="project" value="InterPro"/>
</dbReference>
<comment type="caution">
    <text evidence="8">The sequence shown here is derived from an EMBL/GenBank/DDBJ whole genome shotgun (WGS) entry which is preliminary data.</text>
</comment>
<keyword evidence="3 6" id="KW-0812">Transmembrane</keyword>
<feature type="transmembrane region" description="Helical" evidence="6">
    <location>
        <begin position="12"/>
        <end position="31"/>
    </location>
</feature>
<feature type="transmembrane region" description="Helical" evidence="6">
    <location>
        <begin position="270"/>
        <end position="288"/>
    </location>
</feature>
<comment type="function">
    <text evidence="6">Involved in copper resistance.</text>
</comment>
<dbReference type="Proteomes" id="UP000275331">
    <property type="component" value="Unassembled WGS sequence"/>
</dbReference>
<dbReference type="InterPro" id="IPR032694">
    <property type="entry name" value="CopC/D"/>
</dbReference>
<evidence type="ECO:0000313" key="8">
    <source>
        <dbReference type="EMBL" id="RSE25299.1"/>
    </source>
</evidence>
<feature type="transmembrane region" description="Helical" evidence="6">
    <location>
        <begin position="117"/>
        <end position="138"/>
    </location>
</feature>